<protein>
    <submittedName>
        <fullName evidence="1">Uncharacterized protein</fullName>
    </submittedName>
</protein>
<accession>A0A371JBF0</accession>
<dbReference type="Proteomes" id="UP000216411">
    <property type="component" value="Unassembled WGS sequence"/>
</dbReference>
<gene>
    <name evidence="1" type="ORF">CG710_017070</name>
</gene>
<organism evidence="1 2">
    <name type="scientific">Lachnotalea glycerini</name>
    <dbReference type="NCBI Taxonomy" id="1763509"/>
    <lineage>
        <taxon>Bacteria</taxon>
        <taxon>Bacillati</taxon>
        <taxon>Bacillota</taxon>
        <taxon>Clostridia</taxon>
        <taxon>Lachnospirales</taxon>
        <taxon>Lachnospiraceae</taxon>
        <taxon>Lachnotalea</taxon>
    </lineage>
</organism>
<keyword evidence="2" id="KW-1185">Reference proteome</keyword>
<evidence type="ECO:0000313" key="1">
    <source>
        <dbReference type="EMBL" id="RDY29998.1"/>
    </source>
</evidence>
<dbReference type="EMBL" id="NOKA02000053">
    <property type="protein sequence ID" value="RDY29998.1"/>
    <property type="molecule type" value="Genomic_DNA"/>
</dbReference>
<reference evidence="1 2" key="1">
    <citation type="journal article" date="2017" name="Genome Announc.">
        <title>Draft Genome Sequence of a Sporulating and Motile Strain of Lachnotalea glycerini Isolated from Water in Quebec City, Canada.</title>
        <authorList>
            <person name="Maheux A.F."/>
            <person name="Boudreau D.K."/>
            <person name="Berube E."/>
            <person name="Boissinot M."/>
            <person name="Raymond F."/>
            <person name="Brodeur S."/>
            <person name="Corbeil J."/>
            <person name="Isabel S."/>
            <person name="Omar R.F."/>
            <person name="Bergeron M.G."/>
        </authorList>
    </citation>
    <scope>NUCLEOTIDE SEQUENCE [LARGE SCALE GENOMIC DNA]</scope>
    <source>
        <strain evidence="1 2">CCRI-19302</strain>
    </source>
</reference>
<dbReference type="AlphaFoldDB" id="A0A371JBF0"/>
<evidence type="ECO:0000313" key="2">
    <source>
        <dbReference type="Proteomes" id="UP000216411"/>
    </source>
</evidence>
<dbReference type="RefSeq" id="WP_115804256.1">
    <property type="nucleotide sequence ID" value="NZ_NOKA02000053.1"/>
</dbReference>
<sequence length="144" mass="17525">MRNDIYPCYKNIFELHDYILNSFTTCKIDFNNNFYKLVLDCVKSNAVGMFKYLNITKSKEEINVLCMEIIRNDKSEQFYQYEEKQGHTFSNLYVFLVPEIDYIESNCSLLQHTLYLYQGIREYDIENQTYKFDFYNRLLKEKIK</sequence>
<proteinExistence type="predicted"/>
<comment type="caution">
    <text evidence="1">The sequence shown here is derived from an EMBL/GenBank/DDBJ whole genome shotgun (WGS) entry which is preliminary data.</text>
</comment>
<name>A0A371JBF0_9FIRM</name>